<evidence type="ECO:0000313" key="1">
    <source>
        <dbReference type="EMBL" id="KAJ8942285.1"/>
    </source>
</evidence>
<keyword evidence="2" id="KW-1185">Reference proteome</keyword>
<dbReference type="EMBL" id="JAPWTK010000334">
    <property type="protein sequence ID" value="KAJ8942285.1"/>
    <property type="molecule type" value="Genomic_DNA"/>
</dbReference>
<comment type="caution">
    <text evidence="1">The sequence shown here is derived from an EMBL/GenBank/DDBJ whole genome shotgun (WGS) entry which is preliminary data.</text>
</comment>
<name>A0AAV8XUB5_9CUCU</name>
<protein>
    <recommendedName>
        <fullName evidence="3">THAP-type domain-containing protein</fullName>
    </recommendedName>
</protein>
<dbReference type="AlphaFoldDB" id="A0AAV8XUB5"/>
<dbReference type="Proteomes" id="UP001162162">
    <property type="component" value="Unassembled WGS sequence"/>
</dbReference>
<sequence length="81" mass="10009">MDRRDAWIIKLRMGRPVSKFMRVCCLHFAEDDYFYRSKDSKKAKDTEKKLQYLQGNYLYNMTLWRKNHPELIEQRKKFATK</sequence>
<evidence type="ECO:0008006" key="3">
    <source>
        <dbReference type="Google" id="ProtNLM"/>
    </source>
</evidence>
<organism evidence="1 2">
    <name type="scientific">Aromia moschata</name>
    <dbReference type="NCBI Taxonomy" id="1265417"/>
    <lineage>
        <taxon>Eukaryota</taxon>
        <taxon>Metazoa</taxon>
        <taxon>Ecdysozoa</taxon>
        <taxon>Arthropoda</taxon>
        <taxon>Hexapoda</taxon>
        <taxon>Insecta</taxon>
        <taxon>Pterygota</taxon>
        <taxon>Neoptera</taxon>
        <taxon>Endopterygota</taxon>
        <taxon>Coleoptera</taxon>
        <taxon>Polyphaga</taxon>
        <taxon>Cucujiformia</taxon>
        <taxon>Chrysomeloidea</taxon>
        <taxon>Cerambycidae</taxon>
        <taxon>Cerambycinae</taxon>
        <taxon>Callichromatini</taxon>
        <taxon>Aromia</taxon>
    </lineage>
</organism>
<evidence type="ECO:0000313" key="2">
    <source>
        <dbReference type="Proteomes" id="UP001162162"/>
    </source>
</evidence>
<gene>
    <name evidence="1" type="ORF">NQ318_005603</name>
</gene>
<reference evidence="1" key="1">
    <citation type="journal article" date="2023" name="Insect Mol. Biol.">
        <title>Genome sequencing provides insights into the evolution of gene families encoding plant cell wall-degrading enzymes in longhorned beetles.</title>
        <authorList>
            <person name="Shin N.R."/>
            <person name="Okamura Y."/>
            <person name="Kirsch R."/>
            <person name="Pauchet Y."/>
        </authorList>
    </citation>
    <scope>NUCLEOTIDE SEQUENCE</scope>
    <source>
        <strain evidence="1">AMC_N1</strain>
    </source>
</reference>
<proteinExistence type="predicted"/>
<accession>A0AAV8XUB5</accession>